<dbReference type="AlphaFoldDB" id="J3PAS4"/>
<feature type="signal peptide" evidence="1">
    <location>
        <begin position="1"/>
        <end position="22"/>
    </location>
</feature>
<reference evidence="4" key="4">
    <citation type="journal article" date="2015" name="G3 (Bethesda)">
        <title>Genome sequences of three phytopathogenic species of the Magnaporthaceae family of fungi.</title>
        <authorList>
            <person name="Okagaki L.H."/>
            <person name="Nunes C.C."/>
            <person name="Sailsbery J."/>
            <person name="Clay B."/>
            <person name="Brown D."/>
            <person name="John T."/>
            <person name="Oh Y."/>
            <person name="Young N."/>
            <person name="Fitzgerald M."/>
            <person name="Haas B.J."/>
            <person name="Zeng Q."/>
            <person name="Young S."/>
            <person name="Adiconis X."/>
            <person name="Fan L."/>
            <person name="Levin J.Z."/>
            <person name="Mitchell T.K."/>
            <person name="Okubara P.A."/>
            <person name="Farman M.L."/>
            <person name="Kohn L.M."/>
            <person name="Birren B."/>
            <person name="Ma L.-J."/>
            <person name="Dean R.A."/>
        </authorList>
    </citation>
    <scope>NUCLEOTIDE SEQUENCE</scope>
    <source>
        <strain evidence="4">R3-111a-1</strain>
    </source>
</reference>
<name>J3PAS4_GAET3</name>
<evidence type="ECO:0000313" key="4">
    <source>
        <dbReference type="EnsemblFungi" id="EJT71340"/>
    </source>
</evidence>
<reference evidence="3" key="2">
    <citation type="submission" date="2010-07" db="EMBL/GenBank/DDBJ databases">
        <authorList>
            <consortium name="The Broad Institute Genome Sequencing Platform"/>
            <consortium name="Broad Institute Genome Sequencing Center for Infectious Disease"/>
            <person name="Ma L.-J."/>
            <person name="Dead R."/>
            <person name="Young S."/>
            <person name="Zeng Q."/>
            <person name="Koehrsen M."/>
            <person name="Alvarado L."/>
            <person name="Berlin A."/>
            <person name="Chapman S.B."/>
            <person name="Chen Z."/>
            <person name="Freedman E."/>
            <person name="Gellesch M."/>
            <person name="Goldberg J."/>
            <person name="Griggs A."/>
            <person name="Gujja S."/>
            <person name="Heilman E.R."/>
            <person name="Heiman D."/>
            <person name="Hepburn T."/>
            <person name="Howarth C."/>
            <person name="Jen D."/>
            <person name="Larson L."/>
            <person name="Mehta T."/>
            <person name="Neiman D."/>
            <person name="Pearson M."/>
            <person name="Roberts A."/>
            <person name="Saif S."/>
            <person name="Shea T."/>
            <person name="Shenoy N."/>
            <person name="Sisk P."/>
            <person name="Stolte C."/>
            <person name="Sykes S."/>
            <person name="Walk T."/>
            <person name="White J."/>
            <person name="Yandava C."/>
            <person name="Haas B."/>
            <person name="Nusbaum C."/>
            <person name="Birren B."/>
        </authorList>
    </citation>
    <scope>NUCLEOTIDE SEQUENCE</scope>
    <source>
        <strain evidence="3">R3-111a-1</strain>
    </source>
</reference>
<evidence type="ECO:0000256" key="1">
    <source>
        <dbReference type="SAM" id="SignalP"/>
    </source>
</evidence>
<evidence type="ECO:0000259" key="2">
    <source>
        <dbReference type="Pfam" id="PF26061"/>
    </source>
</evidence>
<sequence>MAQPIMATLLLAATAFPLLSLGAPLAAPCTKVDLLAAADAYVAAQTIGNLSALAAFAGTDGWTYVQNNQPTDPSSRASVLTKPLVIDHRRTNTDLVQCATYTELISASGPYVIGTQIHHSPSNPSKISLVDSVASTRGSWLFDAAKTLSYARAESWAPIPKPRQDARAAIKAAGDAYMDMWSDAAAHLAVPWGAPCARLEGGAYTDGKGAGSDTCSLGIPSNHSQAPNSRRRYVVDEEMGSVSILCVWEHMMDAADSHEFRLEGGRLRYVHTMTECGGRTCRL</sequence>
<dbReference type="STRING" id="644352.J3PAS4"/>
<dbReference type="GeneID" id="20351057"/>
<proteinExistence type="predicted"/>
<accession>J3PAS4</accession>
<gene>
    <name evidence="4" type="primary">20351057</name>
    <name evidence="3" type="ORF">GGTG_10599</name>
</gene>
<dbReference type="HOGENOM" id="CLU_067389_0_0_1"/>
<keyword evidence="5" id="KW-1185">Reference proteome</keyword>
<reference evidence="4" key="5">
    <citation type="submission" date="2018-04" db="UniProtKB">
        <authorList>
            <consortium name="EnsemblFungi"/>
        </authorList>
    </citation>
    <scope>IDENTIFICATION</scope>
    <source>
        <strain evidence="4">R3-111a-1</strain>
    </source>
</reference>
<dbReference type="RefSeq" id="XP_009226737.1">
    <property type="nucleotide sequence ID" value="XM_009228473.1"/>
</dbReference>
<protein>
    <recommendedName>
        <fullName evidence="2">DUF8021 domain-containing protein</fullName>
    </recommendedName>
</protein>
<dbReference type="EMBL" id="GL385400">
    <property type="protein sequence ID" value="EJT71340.1"/>
    <property type="molecule type" value="Genomic_DNA"/>
</dbReference>
<reference evidence="3" key="3">
    <citation type="submission" date="2010-09" db="EMBL/GenBank/DDBJ databases">
        <title>Annotation of Gaeumannomyces graminis var. tritici R3-111a-1.</title>
        <authorList>
            <consortium name="The Broad Institute Genome Sequencing Platform"/>
            <person name="Ma L.-J."/>
            <person name="Dead R."/>
            <person name="Young S.K."/>
            <person name="Zeng Q."/>
            <person name="Gargeya S."/>
            <person name="Fitzgerald M."/>
            <person name="Haas B."/>
            <person name="Abouelleil A."/>
            <person name="Alvarado L."/>
            <person name="Arachchi H.M."/>
            <person name="Berlin A."/>
            <person name="Brown A."/>
            <person name="Chapman S.B."/>
            <person name="Chen Z."/>
            <person name="Dunbar C."/>
            <person name="Freedman E."/>
            <person name="Gearin G."/>
            <person name="Gellesch M."/>
            <person name="Goldberg J."/>
            <person name="Griggs A."/>
            <person name="Gujja S."/>
            <person name="Heiman D."/>
            <person name="Howarth C."/>
            <person name="Larson L."/>
            <person name="Lui A."/>
            <person name="MacDonald P.J.P."/>
            <person name="Mehta T."/>
            <person name="Montmayeur A."/>
            <person name="Murphy C."/>
            <person name="Neiman D."/>
            <person name="Pearson M."/>
            <person name="Priest M."/>
            <person name="Roberts A."/>
            <person name="Saif S."/>
            <person name="Shea T."/>
            <person name="Shenoy N."/>
            <person name="Sisk P."/>
            <person name="Stolte C."/>
            <person name="Sykes S."/>
            <person name="Yandava C."/>
            <person name="Wortman J."/>
            <person name="Nusbaum C."/>
            <person name="Birren B."/>
        </authorList>
    </citation>
    <scope>NUCLEOTIDE SEQUENCE</scope>
    <source>
        <strain evidence="3">R3-111a-1</strain>
    </source>
</reference>
<dbReference type="EnsemblFungi" id="EJT71340">
    <property type="protein sequence ID" value="EJT71340"/>
    <property type="gene ID" value="GGTG_10599"/>
</dbReference>
<dbReference type="VEuPathDB" id="FungiDB:GGTG_10599"/>
<dbReference type="OrthoDB" id="3504677at2759"/>
<dbReference type="Proteomes" id="UP000006039">
    <property type="component" value="Unassembled WGS sequence"/>
</dbReference>
<dbReference type="eggNOG" id="ENOG502SHGJ">
    <property type="taxonomic scope" value="Eukaryota"/>
</dbReference>
<feature type="domain" description="DUF8021" evidence="2">
    <location>
        <begin position="164"/>
        <end position="274"/>
    </location>
</feature>
<evidence type="ECO:0000313" key="5">
    <source>
        <dbReference type="Proteomes" id="UP000006039"/>
    </source>
</evidence>
<feature type="chain" id="PRO_5015095169" description="DUF8021 domain-containing protein" evidence="1">
    <location>
        <begin position="23"/>
        <end position="283"/>
    </location>
</feature>
<dbReference type="InterPro" id="IPR058334">
    <property type="entry name" value="DUF8021"/>
</dbReference>
<organism evidence="3">
    <name type="scientific">Gaeumannomyces tritici (strain R3-111a-1)</name>
    <name type="common">Wheat and barley take-all root rot fungus</name>
    <name type="synonym">Gaeumannomyces graminis var. tritici</name>
    <dbReference type="NCBI Taxonomy" id="644352"/>
    <lineage>
        <taxon>Eukaryota</taxon>
        <taxon>Fungi</taxon>
        <taxon>Dikarya</taxon>
        <taxon>Ascomycota</taxon>
        <taxon>Pezizomycotina</taxon>
        <taxon>Sordariomycetes</taxon>
        <taxon>Sordariomycetidae</taxon>
        <taxon>Magnaporthales</taxon>
        <taxon>Magnaporthaceae</taxon>
        <taxon>Gaeumannomyces</taxon>
    </lineage>
</organism>
<evidence type="ECO:0000313" key="3">
    <source>
        <dbReference type="EMBL" id="EJT71340.1"/>
    </source>
</evidence>
<dbReference type="Pfam" id="PF26061">
    <property type="entry name" value="DUF8021"/>
    <property type="match status" value="1"/>
</dbReference>
<keyword evidence="1" id="KW-0732">Signal</keyword>
<reference evidence="5" key="1">
    <citation type="submission" date="2010-07" db="EMBL/GenBank/DDBJ databases">
        <title>The genome sequence of Gaeumannomyces graminis var. tritici strain R3-111a-1.</title>
        <authorList>
            <consortium name="The Broad Institute Genome Sequencing Platform"/>
            <person name="Ma L.-J."/>
            <person name="Dead R."/>
            <person name="Young S."/>
            <person name="Zeng Q."/>
            <person name="Koehrsen M."/>
            <person name="Alvarado L."/>
            <person name="Berlin A."/>
            <person name="Chapman S.B."/>
            <person name="Chen Z."/>
            <person name="Freedman E."/>
            <person name="Gellesch M."/>
            <person name="Goldberg J."/>
            <person name="Griggs A."/>
            <person name="Gujja S."/>
            <person name="Heilman E.R."/>
            <person name="Heiman D."/>
            <person name="Hepburn T."/>
            <person name="Howarth C."/>
            <person name="Jen D."/>
            <person name="Larson L."/>
            <person name="Mehta T."/>
            <person name="Neiman D."/>
            <person name="Pearson M."/>
            <person name="Roberts A."/>
            <person name="Saif S."/>
            <person name="Shea T."/>
            <person name="Shenoy N."/>
            <person name="Sisk P."/>
            <person name="Stolte C."/>
            <person name="Sykes S."/>
            <person name="Walk T."/>
            <person name="White J."/>
            <person name="Yandava C."/>
            <person name="Haas B."/>
            <person name="Nusbaum C."/>
            <person name="Birren B."/>
        </authorList>
    </citation>
    <scope>NUCLEOTIDE SEQUENCE [LARGE SCALE GENOMIC DNA]</scope>
    <source>
        <strain evidence="5">R3-111a-1</strain>
    </source>
</reference>